<dbReference type="EMBL" id="UINC01024949">
    <property type="protein sequence ID" value="SVA99633.1"/>
    <property type="molecule type" value="Genomic_DNA"/>
</dbReference>
<dbReference type="CDD" id="cd02000">
    <property type="entry name" value="TPP_E1_PDC_ADC_BCADC"/>
    <property type="match status" value="1"/>
</dbReference>
<protein>
    <recommendedName>
        <fullName evidence="4">Dehydrogenase E1 component domain-containing protein</fullName>
    </recommendedName>
</protein>
<dbReference type="InterPro" id="IPR001017">
    <property type="entry name" value="DH_E1"/>
</dbReference>
<dbReference type="InterPro" id="IPR050642">
    <property type="entry name" value="PDH_E1_Alpha_Subunit"/>
</dbReference>
<evidence type="ECO:0000313" key="5">
    <source>
        <dbReference type="EMBL" id="SVA99633.1"/>
    </source>
</evidence>
<gene>
    <name evidence="5" type="ORF">METZ01_LOCUS152487</name>
</gene>
<dbReference type="InterPro" id="IPR029061">
    <property type="entry name" value="THDP-binding"/>
</dbReference>
<organism evidence="5">
    <name type="scientific">marine metagenome</name>
    <dbReference type="NCBI Taxonomy" id="408172"/>
    <lineage>
        <taxon>unclassified sequences</taxon>
        <taxon>metagenomes</taxon>
        <taxon>ecological metagenomes</taxon>
    </lineage>
</organism>
<keyword evidence="2" id="KW-0560">Oxidoreductase</keyword>
<dbReference type="GO" id="GO:0004739">
    <property type="term" value="F:pyruvate dehydrogenase (acetyl-transferring) activity"/>
    <property type="evidence" value="ECO:0007669"/>
    <property type="project" value="TreeGrafter"/>
</dbReference>
<evidence type="ECO:0000256" key="1">
    <source>
        <dbReference type="ARBA" id="ARBA00001964"/>
    </source>
</evidence>
<sequence>MMIDNRTTLKLYECMLRIRHTEETIAERYSESKMRCPTHLSTGQEAVAAGVCSALRKDDFVLSTHRCHAHYLAKGGDLKKMIAEIYGKATGCTSGKGGSMHLIDKSVGFEGSTSIVGNSIPLAVGLGLSIKLHKTDQVSCVFFGDATAEEGVFFESINFAVLKELPVLFICENNLYSVYSPLSVRQPKGRKIFEMVRGLGIDSEHVDGNDCLEVYSKTRTSIKNIRKGKKPYFIEFDTYRWREHCGPFFDNDLGYRTSEEFISWKEKDPIVMIETYLVNDSIITEKQLQNMRESAQSDVDKAFEFAEESPFPDPKEALANLYAE</sequence>
<evidence type="ECO:0000256" key="2">
    <source>
        <dbReference type="ARBA" id="ARBA00023002"/>
    </source>
</evidence>
<dbReference type="Gene3D" id="3.40.50.970">
    <property type="match status" value="1"/>
</dbReference>
<evidence type="ECO:0000256" key="3">
    <source>
        <dbReference type="ARBA" id="ARBA00023052"/>
    </source>
</evidence>
<dbReference type="SUPFAM" id="SSF52518">
    <property type="entry name" value="Thiamin diphosphate-binding fold (THDP-binding)"/>
    <property type="match status" value="1"/>
</dbReference>
<proteinExistence type="predicted"/>
<name>A0A382AF66_9ZZZZ</name>
<dbReference type="AlphaFoldDB" id="A0A382AF66"/>
<dbReference type="GO" id="GO:0006086">
    <property type="term" value="P:pyruvate decarboxylation to acetyl-CoA"/>
    <property type="evidence" value="ECO:0007669"/>
    <property type="project" value="TreeGrafter"/>
</dbReference>
<evidence type="ECO:0000259" key="4">
    <source>
        <dbReference type="Pfam" id="PF00676"/>
    </source>
</evidence>
<dbReference type="Pfam" id="PF00676">
    <property type="entry name" value="E1_dh"/>
    <property type="match status" value="1"/>
</dbReference>
<dbReference type="PANTHER" id="PTHR11516">
    <property type="entry name" value="PYRUVATE DEHYDROGENASE E1 COMPONENT, ALPHA SUBUNIT BACTERIAL AND ORGANELLAR"/>
    <property type="match status" value="1"/>
</dbReference>
<accession>A0A382AF66</accession>
<dbReference type="PANTHER" id="PTHR11516:SF60">
    <property type="entry name" value="PYRUVATE DEHYDROGENASE E1 COMPONENT SUBUNIT ALPHA"/>
    <property type="match status" value="1"/>
</dbReference>
<keyword evidence="3" id="KW-0786">Thiamine pyrophosphate</keyword>
<reference evidence="5" key="1">
    <citation type="submission" date="2018-05" db="EMBL/GenBank/DDBJ databases">
        <authorList>
            <person name="Lanie J.A."/>
            <person name="Ng W.-L."/>
            <person name="Kazmierczak K.M."/>
            <person name="Andrzejewski T.M."/>
            <person name="Davidsen T.M."/>
            <person name="Wayne K.J."/>
            <person name="Tettelin H."/>
            <person name="Glass J.I."/>
            <person name="Rusch D."/>
            <person name="Podicherti R."/>
            <person name="Tsui H.-C.T."/>
            <person name="Winkler M.E."/>
        </authorList>
    </citation>
    <scope>NUCLEOTIDE SEQUENCE</scope>
</reference>
<feature type="domain" description="Dehydrogenase E1 component" evidence="4">
    <location>
        <begin position="15"/>
        <end position="315"/>
    </location>
</feature>
<comment type="cofactor">
    <cofactor evidence="1">
        <name>thiamine diphosphate</name>
        <dbReference type="ChEBI" id="CHEBI:58937"/>
    </cofactor>
</comment>